<keyword evidence="3" id="KW-0732">Signal</keyword>
<feature type="chain" id="PRO_5035740982" description="Glutaredoxin domain-containing protein" evidence="3">
    <location>
        <begin position="27"/>
        <end position="471"/>
    </location>
</feature>
<keyword evidence="5" id="KW-1185">Reference proteome</keyword>
<feature type="signal peptide" evidence="3">
    <location>
        <begin position="1"/>
        <end position="26"/>
    </location>
</feature>
<feature type="region of interest" description="Disordered" evidence="2">
    <location>
        <begin position="367"/>
        <end position="471"/>
    </location>
</feature>
<dbReference type="PANTHER" id="PTHR37445">
    <property type="entry name" value="PROTEIN CBG24663"/>
    <property type="match status" value="1"/>
</dbReference>
<evidence type="ECO:0008006" key="6">
    <source>
        <dbReference type="Google" id="ProtNLM"/>
    </source>
</evidence>
<dbReference type="OrthoDB" id="6767122at2759"/>
<protein>
    <recommendedName>
        <fullName evidence="6">Glutaredoxin domain-containing protein</fullName>
    </recommendedName>
</protein>
<evidence type="ECO:0000313" key="5">
    <source>
        <dbReference type="Proteomes" id="UP000494165"/>
    </source>
</evidence>
<proteinExistence type="predicted"/>
<feature type="coiled-coil region" evidence="1">
    <location>
        <begin position="184"/>
        <end position="225"/>
    </location>
</feature>
<dbReference type="AlphaFoldDB" id="A0A8S1E9F6"/>
<evidence type="ECO:0000256" key="3">
    <source>
        <dbReference type="SAM" id="SignalP"/>
    </source>
</evidence>
<accession>A0A8S1E9F6</accession>
<gene>
    <name evidence="4" type="ORF">CLODIP_2_CD02831</name>
</gene>
<sequence>MAGSGRLVKRLLLYLAISTVFRPCSVYQQSRTTYEYRWTKFRPPDGVDSTPAVQGVSVPVWMLLVHYGSIEVAESREVCRQRRRRESGVLLQRAARHLLFMPGMPTMRRPVYFLLGSVNSHHMTTAFCFIGTGAYFLIILISMMDIETNPGPADEPNSMEALSRLLDVKLKVTNDAIDGLKDVVEGFGTRLTNLSDKIEELTNEKVALVARVDRLEKQLATQEGERRRRNAVVFGVPTADNLELAVDDLIFGKLELPKKPREEVIESFFRIGKPDGQARPIVIKFCSQAQKSIAMKNAFKLKGKKVAITDDLTPEERNDRRELLNARKDALRAGMQVKVLRNGLIVGGEKMTLADIRAVGWLDNIQQSRQKHSNDSESVASASQNGMGQGAAAAKKRDRQTAMLSPDNPPLEPRAGLSQGFATAPLNKKKASSQTKAVGNSQRGRKARSLERVTRSTTMDRQASSEGSNAE</sequence>
<evidence type="ECO:0000313" key="4">
    <source>
        <dbReference type="EMBL" id="CAB3388832.1"/>
    </source>
</evidence>
<reference evidence="4 5" key="1">
    <citation type="submission" date="2020-04" db="EMBL/GenBank/DDBJ databases">
        <authorList>
            <person name="Alioto T."/>
            <person name="Alioto T."/>
            <person name="Gomez Garrido J."/>
        </authorList>
    </citation>
    <scope>NUCLEOTIDE SEQUENCE [LARGE SCALE GENOMIC DNA]</scope>
</reference>
<feature type="compositionally biased region" description="Polar residues" evidence="2">
    <location>
        <begin position="376"/>
        <end position="386"/>
    </location>
</feature>
<feature type="compositionally biased region" description="Polar residues" evidence="2">
    <location>
        <begin position="455"/>
        <end position="471"/>
    </location>
</feature>
<evidence type="ECO:0000256" key="2">
    <source>
        <dbReference type="SAM" id="MobiDB-lite"/>
    </source>
</evidence>
<organism evidence="4 5">
    <name type="scientific">Cloeon dipterum</name>
    <dbReference type="NCBI Taxonomy" id="197152"/>
    <lineage>
        <taxon>Eukaryota</taxon>
        <taxon>Metazoa</taxon>
        <taxon>Ecdysozoa</taxon>
        <taxon>Arthropoda</taxon>
        <taxon>Hexapoda</taxon>
        <taxon>Insecta</taxon>
        <taxon>Pterygota</taxon>
        <taxon>Palaeoptera</taxon>
        <taxon>Ephemeroptera</taxon>
        <taxon>Pisciforma</taxon>
        <taxon>Baetidae</taxon>
        <taxon>Cloeon</taxon>
    </lineage>
</organism>
<dbReference type="Proteomes" id="UP000494165">
    <property type="component" value="Unassembled WGS sequence"/>
</dbReference>
<feature type="compositionally biased region" description="Polar residues" evidence="2">
    <location>
        <begin position="432"/>
        <end position="442"/>
    </location>
</feature>
<dbReference type="EMBL" id="CADEPI010000935">
    <property type="protein sequence ID" value="CAB3388832.1"/>
    <property type="molecule type" value="Genomic_DNA"/>
</dbReference>
<comment type="caution">
    <text evidence="4">The sequence shown here is derived from an EMBL/GenBank/DDBJ whole genome shotgun (WGS) entry which is preliminary data.</text>
</comment>
<evidence type="ECO:0000256" key="1">
    <source>
        <dbReference type="SAM" id="Coils"/>
    </source>
</evidence>
<dbReference type="PANTHER" id="PTHR37445:SF3">
    <property type="entry name" value="ZINC FINGER PHD-TYPE DOMAIN-CONTAINING PROTEIN"/>
    <property type="match status" value="1"/>
</dbReference>
<keyword evidence="1" id="KW-0175">Coiled coil</keyword>
<name>A0A8S1E9F6_9INSE</name>